<reference evidence="1 2" key="1">
    <citation type="journal article" date="2015" name="Fungal Genet. Biol.">
        <title>Evolution of novel wood decay mechanisms in Agaricales revealed by the genome sequences of Fistulina hepatica and Cylindrobasidium torrendii.</title>
        <authorList>
            <person name="Floudas D."/>
            <person name="Held B.W."/>
            <person name="Riley R."/>
            <person name="Nagy L.G."/>
            <person name="Koehler G."/>
            <person name="Ransdell A.S."/>
            <person name="Younus H."/>
            <person name="Chow J."/>
            <person name="Chiniquy J."/>
            <person name="Lipzen A."/>
            <person name="Tritt A."/>
            <person name="Sun H."/>
            <person name="Haridas S."/>
            <person name="LaButti K."/>
            <person name="Ohm R.A."/>
            <person name="Kues U."/>
            <person name="Blanchette R.A."/>
            <person name="Grigoriev I.V."/>
            <person name="Minto R.E."/>
            <person name="Hibbett D.S."/>
        </authorList>
    </citation>
    <scope>NUCLEOTIDE SEQUENCE [LARGE SCALE GENOMIC DNA]</scope>
    <source>
        <strain evidence="1 2">FP15055 ss-10</strain>
    </source>
</reference>
<name>A0A0D7AUW0_9AGAR</name>
<accession>A0A0D7AUW0</accession>
<evidence type="ECO:0000313" key="2">
    <source>
        <dbReference type="Proteomes" id="UP000054007"/>
    </source>
</evidence>
<keyword evidence="2" id="KW-1185">Reference proteome</keyword>
<evidence type="ECO:0000313" key="1">
    <source>
        <dbReference type="EMBL" id="KIY61639.1"/>
    </source>
</evidence>
<dbReference type="Proteomes" id="UP000054007">
    <property type="component" value="Unassembled WGS sequence"/>
</dbReference>
<protein>
    <submittedName>
        <fullName evidence="1">Uncharacterized protein</fullName>
    </submittedName>
</protein>
<organism evidence="1 2">
    <name type="scientific">Cylindrobasidium torrendii FP15055 ss-10</name>
    <dbReference type="NCBI Taxonomy" id="1314674"/>
    <lineage>
        <taxon>Eukaryota</taxon>
        <taxon>Fungi</taxon>
        <taxon>Dikarya</taxon>
        <taxon>Basidiomycota</taxon>
        <taxon>Agaricomycotina</taxon>
        <taxon>Agaricomycetes</taxon>
        <taxon>Agaricomycetidae</taxon>
        <taxon>Agaricales</taxon>
        <taxon>Marasmiineae</taxon>
        <taxon>Physalacriaceae</taxon>
        <taxon>Cylindrobasidium</taxon>
    </lineage>
</organism>
<sequence length="293" mass="31807">MDAFLGNSTHIFVSSVIDPRDIATRTLIRSGSTPLQLYDLERSKEPVDVDVLRATTGALLHKSITSRRHIFVHHSDGSFIEKVAKPVLQGKCANIHDIARLFPEASIGEVSWLVAALIKANSYHLSVLFQEIPADAATVLHNKGDVSRKPTPSFAAAGLGPLRAFVKDVLSSMAEDLLPLNVDLLRDIYSATGDALPPATTLIVNLRKPRVPPLRFCLSDGQLCYLLEQCRLEHDHAANPAAFTNLPLADFNLDADMANSPPSAISNVTGEPGPFLSFIVAQYFMSCSTFPVP</sequence>
<gene>
    <name evidence="1" type="ORF">CYLTODRAFT_211538</name>
</gene>
<proteinExistence type="predicted"/>
<dbReference type="EMBL" id="KN880900">
    <property type="protein sequence ID" value="KIY61639.1"/>
    <property type="molecule type" value="Genomic_DNA"/>
</dbReference>
<dbReference type="AlphaFoldDB" id="A0A0D7AUW0"/>